<feature type="non-terminal residue" evidence="1">
    <location>
        <position position="1"/>
    </location>
</feature>
<comment type="caution">
    <text evidence="1">The sequence shown here is derived from an EMBL/GenBank/DDBJ whole genome shotgun (WGS) entry which is preliminary data.</text>
</comment>
<evidence type="ECO:0000313" key="2">
    <source>
        <dbReference type="Proteomes" id="UP000789860"/>
    </source>
</evidence>
<protein>
    <submittedName>
        <fullName evidence="1">413_t:CDS:1</fullName>
    </submittedName>
</protein>
<keyword evidence="2" id="KW-1185">Reference proteome</keyword>
<accession>A0ACA9PIM1</accession>
<gene>
    <name evidence="1" type="ORF">SCALOS_LOCUS10868</name>
</gene>
<dbReference type="EMBL" id="CAJVPM010043128">
    <property type="protein sequence ID" value="CAG8710966.1"/>
    <property type="molecule type" value="Genomic_DNA"/>
</dbReference>
<proteinExistence type="predicted"/>
<reference evidence="1" key="1">
    <citation type="submission" date="2021-06" db="EMBL/GenBank/DDBJ databases">
        <authorList>
            <person name="Kallberg Y."/>
            <person name="Tangrot J."/>
            <person name="Rosling A."/>
        </authorList>
    </citation>
    <scope>NUCLEOTIDE SEQUENCE</scope>
    <source>
        <strain evidence="1">AU212A</strain>
    </source>
</reference>
<sequence length="70" mass="8420">QGFQLEEGWITFSVYENKIRVFYKQIIHGQELTDFWEPQSITYYRKDLPKKCPVIFTFTKADQVEKIGNQ</sequence>
<dbReference type="Proteomes" id="UP000789860">
    <property type="component" value="Unassembled WGS sequence"/>
</dbReference>
<organism evidence="1 2">
    <name type="scientific">Scutellospora calospora</name>
    <dbReference type="NCBI Taxonomy" id="85575"/>
    <lineage>
        <taxon>Eukaryota</taxon>
        <taxon>Fungi</taxon>
        <taxon>Fungi incertae sedis</taxon>
        <taxon>Mucoromycota</taxon>
        <taxon>Glomeromycotina</taxon>
        <taxon>Glomeromycetes</taxon>
        <taxon>Diversisporales</taxon>
        <taxon>Gigasporaceae</taxon>
        <taxon>Scutellospora</taxon>
    </lineage>
</organism>
<evidence type="ECO:0000313" key="1">
    <source>
        <dbReference type="EMBL" id="CAG8710966.1"/>
    </source>
</evidence>
<name>A0ACA9PIM1_9GLOM</name>